<dbReference type="OrthoDB" id="9802309at2"/>
<gene>
    <name evidence="5 9" type="primary">truB</name>
    <name evidence="9" type="ORF">GQ466_06140</name>
</gene>
<proteinExistence type="inferred from homology"/>
<organism evidence="9 10">
    <name type="scientific">Actinomadura rayongensis</name>
    <dbReference type="NCBI Taxonomy" id="1429076"/>
    <lineage>
        <taxon>Bacteria</taxon>
        <taxon>Bacillati</taxon>
        <taxon>Actinomycetota</taxon>
        <taxon>Actinomycetes</taxon>
        <taxon>Streptosporangiales</taxon>
        <taxon>Thermomonosporaceae</taxon>
        <taxon>Actinomadura</taxon>
    </lineage>
</organism>
<dbReference type="InterPro" id="IPR032819">
    <property type="entry name" value="TruB_C"/>
</dbReference>
<dbReference type="AlphaFoldDB" id="A0A6I4W5X2"/>
<dbReference type="InterPro" id="IPR014780">
    <property type="entry name" value="tRNA_psdUridine_synth_TruB"/>
</dbReference>
<evidence type="ECO:0000259" key="7">
    <source>
        <dbReference type="Pfam" id="PF09142"/>
    </source>
</evidence>
<evidence type="ECO:0000259" key="8">
    <source>
        <dbReference type="Pfam" id="PF16198"/>
    </source>
</evidence>
<feature type="domain" description="Pseudouridine synthase II N-terminal" evidence="6">
    <location>
        <begin position="29"/>
        <end position="181"/>
    </location>
</feature>
<comment type="similarity">
    <text evidence="2 5">Belongs to the pseudouridine synthase TruB family. Type 1 subfamily.</text>
</comment>
<dbReference type="CDD" id="cd02573">
    <property type="entry name" value="PseudoU_synth_EcTruB"/>
    <property type="match status" value="1"/>
</dbReference>
<dbReference type="EC" id="5.4.99.25" evidence="5"/>
<dbReference type="InterPro" id="IPR015947">
    <property type="entry name" value="PUA-like_sf"/>
</dbReference>
<dbReference type="NCBIfam" id="TIGR00431">
    <property type="entry name" value="TruB"/>
    <property type="match status" value="1"/>
</dbReference>
<evidence type="ECO:0000259" key="6">
    <source>
        <dbReference type="Pfam" id="PF01509"/>
    </source>
</evidence>
<dbReference type="Proteomes" id="UP000431901">
    <property type="component" value="Unassembled WGS sequence"/>
</dbReference>
<reference evidence="9 10" key="1">
    <citation type="submission" date="2019-12" db="EMBL/GenBank/DDBJ databases">
        <title>Nocardia macrotermitis sp. nov. and Nocardia aurantia sp. nov., isolated from the gut of the fungus growing-termite Macrotermes natalensis.</title>
        <authorList>
            <person name="Christine B."/>
            <person name="Rene B."/>
        </authorList>
    </citation>
    <scope>NUCLEOTIDE SEQUENCE [LARGE SCALE GENOMIC DNA]</scope>
    <source>
        <strain evidence="9 10">DSM 102126</strain>
    </source>
</reference>
<dbReference type="GO" id="GO:1990481">
    <property type="term" value="P:mRNA pseudouridine synthesis"/>
    <property type="evidence" value="ECO:0007669"/>
    <property type="project" value="TreeGrafter"/>
</dbReference>
<sequence length="294" mass="29973">MTDPDTASGLVIVDKPGGWTSHDVVARVRRLARTRRVGHAGTLDPMATGVLVVGIGKATRLLGHLALTEKGYDATIRLGASTNTDDAEGEITATASAAGVGDAELAAGVAALTGRIEQIPPQVSAIKVNGERAYKRARAGEDVALKARPVTVSAFTVTAVRRTGDFVDVDASIACSSGTYIRALARDLGAALGCGGHLTALRRTRVGPYILDGARTLDELAADLAVLPIGDAVAAAFPRRDVSEDDARKVVHGGKLPAAGLGPGPVGVFGPDGTLLALVEEQGHGARPLAVFAG</sequence>
<dbReference type="SUPFAM" id="SSF55120">
    <property type="entry name" value="Pseudouridine synthase"/>
    <property type="match status" value="1"/>
</dbReference>
<dbReference type="InterPro" id="IPR002501">
    <property type="entry name" value="PsdUridine_synth_N"/>
</dbReference>
<feature type="domain" description="tRNA pseudouridine synthase II TruB subfamily 2 C-terminal" evidence="7">
    <location>
        <begin position="237"/>
        <end position="292"/>
    </location>
</feature>
<evidence type="ECO:0000313" key="9">
    <source>
        <dbReference type="EMBL" id="MXQ63606.1"/>
    </source>
</evidence>
<dbReference type="EMBL" id="WUTW01000001">
    <property type="protein sequence ID" value="MXQ63606.1"/>
    <property type="molecule type" value="Genomic_DNA"/>
</dbReference>
<keyword evidence="3 5" id="KW-0819">tRNA processing</keyword>
<dbReference type="Gene3D" id="2.30.130.10">
    <property type="entry name" value="PUA domain"/>
    <property type="match status" value="1"/>
</dbReference>
<dbReference type="InterPro" id="IPR020103">
    <property type="entry name" value="PsdUridine_synth_cat_dom_sf"/>
</dbReference>
<dbReference type="HAMAP" id="MF_01080">
    <property type="entry name" value="TruB_bact"/>
    <property type="match status" value="1"/>
</dbReference>
<evidence type="ECO:0000256" key="3">
    <source>
        <dbReference type="ARBA" id="ARBA00022694"/>
    </source>
</evidence>
<evidence type="ECO:0000313" key="10">
    <source>
        <dbReference type="Proteomes" id="UP000431901"/>
    </source>
</evidence>
<feature type="active site" description="Nucleophile" evidence="5">
    <location>
        <position position="44"/>
    </location>
</feature>
<dbReference type="GO" id="GO:0003723">
    <property type="term" value="F:RNA binding"/>
    <property type="evidence" value="ECO:0007669"/>
    <property type="project" value="InterPro"/>
</dbReference>
<dbReference type="FunFam" id="3.30.2350.10:FF:000011">
    <property type="entry name" value="tRNA pseudouridine synthase B"/>
    <property type="match status" value="1"/>
</dbReference>
<evidence type="ECO:0000256" key="4">
    <source>
        <dbReference type="ARBA" id="ARBA00023235"/>
    </source>
</evidence>
<dbReference type="Gene3D" id="3.30.2350.10">
    <property type="entry name" value="Pseudouridine synthase"/>
    <property type="match status" value="1"/>
</dbReference>
<accession>A0A6I4W5X2</accession>
<name>A0A6I4W5X2_9ACTN</name>
<dbReference type="InterPro" id="IPR036974">
    <property type="entry name" value="PUA_sf"/>
</dbReference>
<dbReference type="InterPro" id="IPR015225">
    <property type="entry name" value="tRNA_psdUridine_synth_fam2_C"/>
</dbReference>
<dbReference type="RefSeq" id="WP_161101742.1">
    <property type="nucleotide sequence ID" value="NZ_JBHLYI010000005.1"/>
</dbReference>
<comment type="function">
    <text evidence="5">Responsible for synthesis of pseudouridine from uracil-55 in the psi GC loop of transfer RNAs.</text>
</comment>
<dbReference type="Pfam" id="PF09142">
    <property type="entry name" value="TruB_C"/>
    <property type="match status" value="1"/>
</dbReference>
<dbReference type="GO" id="GO:0160148">
    <property type="term" value="F:tRNA pseudouridine(55) synthase activity"/>
    <property type="evidence" value="ECO:0007669"/>
    <property type="project" value="UniProtKB-EC"/>
</dbReference>
<feature type="domain" description="tRNA pseudouridylate synthase B C-terminal" evidence="8">
    <location>
        <begin position="182"/>
        <end position="223"/>
    </location>
</feature>
<keyword evidence="4 5" id="KW-0413">Isomerase</keyword>
<comment type="caution">
    <text evidence="9">The sequence shown here is derived from an EMBL/GenBank/DDBJ whole genome shotgun (WGS) entry which is preliminary data.</text>
</comment>
<evidence type="ECO:0000256" key="1">
    <source>
        <dbReference type="ARBA" id="ARBA00000385"/>
    </source>
</evidence>
<dbReference type="PANTHER" id="PTHR13767">
    <property type="entry name" value="TRNA-PSEUDOURIDINE SYNTHASE"/>
    <property type="match status" value="1"/>
</dbReference>
<dbReference type="Pfam" id="PF16198">
    <property type="entry name" value="TruB_C_2"/>
    <property type="match status" value="1"/>
</dbReference>
<dbReference type="SUPFAM" id="SSF88697">
    <property type="entry name" value="PUA domain-like"/>
    <property type="match status" value="1"/>
</dbReference>
<comment type="catalytic activity">
    <reaction evidence="1 5">
        <text>uridine(55) in tRNA = pseudouridine(55) in tRNA</text>
        <dbReference type="Rhea" id="RHEA:42532"/>
        <dbReference type="Rhea" id="RHEA-COMP:10101"/>
        <dbReference type="Rhea" id="RHEA-COMP:10102"/>
        <dbReference type="ChEBI" id="CHEBI:65314"/>
        <dbReference type="ChEBI" id="CHEBI:65315"/>
        <dbReference type="EC" id="5.4.99.25"/>
    </reaction>
</comment>
<dbReference type="Pfam" id="PF01509">
    <property type="entry name" value="TruB_N"/>
    <property type="match status" value="1"/>
</dbReference>
<dbReference type="PANTHER" id="PTHR13767:SF2">
    <property type="entry name" value="PSEUDOURIDYLATE SYNTHASE TRUB1"/>
    <property type="match status" value="1"/>
</dbReference>
<dbReference type="GO" id="GO:0031119">
    <property type="term" value="P:tRNA pseudouridine synthesis"/>
    <property type="evidence" value="ECO:0007669"/>
    <property type="project" value="UniProtKB-UniRule"/>
</dbReference>
<evidence type="ECO:0000256" key="2">
    <source>
        <dbReference type="ARBA" id="ARBA00005642"/>
    </source>
</evidence>
<protein>
    <recommendedName>
        <fullName evidence="5">tRNA pseudouridine synthase B</fullName>
        <ecNumber evidence="5">5.4.99.25</ecNumber>
    </recommendedName>
    <alternativeName>
        <fullName evidence="5">tRNA pseudouridine(55) synthase</fullName>
        <shortName evidence="5">Psi55 synthase</shortName>
    </alternativeName>
    <alternativeName>
        <fullName evidence="5">tRNA pseudouridylate synthase</fullName>
    </alternativeName>
    <alternativeName>
        <fullName evidence="5">tRNA-uridine isomerase</fullName>
    </alternativeName>
</protein>
<keyword evidence="10" id="KW-1185">Reference proteome</keyword>
<evidence type="ECO:0000256" key="5">
    <source>
        <dbReference type="HAMAP-Rule" id="MF_01080"/>
    </source>
</evidence>